<name>A0AA88DEX6_FICCA</name>
<comment type="caution">
    <text evidence="2">The sequence shown here is derived from an EMBL/GenBank/DDBJ whole genome shotgun (WGS) entry which is preliminary data.</text>
</comment>
<keyword evidence="3" id="KW-1185">Reference proteome</keyword>
<proteinExistence type="predicted"/>
<protein>
    <submittedName>
        <fullName evidence="2">Uncharacterized protein</fullName>
    </submittedName>
</protein>
<dbReference type="EMBL" id="BTGU01000048">
    <property type="protein sequence ID" value="GMN53756.1"/>
    <property type="molecule type" value="Genomic_DNA"/>
</dbReference>
<reference evidence="2" key="1">
    <citation type="submission" date="2023-07" db="EMBL/GenBank/DDBJ databases">
        <title>draft genome sequence of fig (Ficus carica).</title>
        <authorList>
            <person name="Takahashi T."/>
            <person name="Nishimura K."/>
        </authorList>
    </citation>
    <scope>NUCLEOTIDE SEQUENCE</scope>
</reference>
<dbReference type="Proteomes" id="UP001187192">
    <property type="component" value="Unassembled WGS sequence"/>
</dbReference>
<gene>
    <name evidence="2" type="ORF">TIFTF001_022899</name>
</gene>
<evidence type="ECO:0000313" key="3">
    <source>
        <dbReference type="Proteomes" id="UP001187192"/>
    </source>
</evidence>
<feature type="region of interest" description="Disordered" evidence="1">
    <location>
        <begin position="1"/>
        <end position="33"/>
    </location>
</feature>
<dbReference type="AlphaFoldDB" id="A0AA88DEX6"/>
<accession>A0AA88DEX6</accession>
<evidence type="ECO:0000256" key="1">
    <source>
        <dbReference type="SAM" id="MobiDB-lite"/>
    </source>
</evidence>
<organism evidence="2 3">
    <name type="scientific">Ficus carica</name>
    <name type="common">Common fig</name>
    <dbReference type="NCBI Taxonomy" id="3494"/>
    <lineage>
        <taxon>Eukaryota</taxon>
        <taxon>Viridiplantae</taxon>
        <taxon>Streptophyta</taxon>
        <taxon>Embryophyta</taxon>
        <taxon>Tracheophyta</taxon>
        <taxon>Spermatophyta</taxon>
        <taxon>Magnoliopsida</taxon>
        <taxon>eudicotyledons</taxon>
        <taxon>Gunneridae</taxon>
        <taxon>Pentapetalae</taxon>
        <taxon>rosids</taxon>
        <taxon>fabids</taxon>
        <taxon>Rosales</taxon>
        <taxon>Moraceae</taxon>
        <taxon>Ficeae</taxon>
        <taxon>Ficus</taxon>
    </lineage>
</organism>
<sequence length="163" mass="19195">MSQDHEEEYSTQTQIEKPRRTNSPRFNLDEDGKRRATLTRRVHHVRTKGERIEVSFDAKGQPLGKEGDELQSWIGVLAREHIPIWISVFRSSDLAPRKERVWVEIVTSFTVEPSFKKQALKSCAELAKNFRYDIYQAFVRDNIDEENVWQRQPKVVHNYPIIS</sequence>
<evidence type="ECO:0000313" key="2">
    <source>
        <dbReference type="EMBL" id="GMN53756.1"/>
    </source>
</evidence>
<feature type="compositionally biased region" description="Polar residues" evidence="1">
    <location>
        <begin position="10"/>
        <end position="25"/>
    </location>
</feature>